<evidence type="ECO:0000313" key="2">
    <source>
        <dbReference type="RefSeq" id="XP_011085842.1"/>
    </source>
</evidence>
<dbReference type="AlphaFoldDB" id="A0A6I9TQP4"/>
<protein>
    <submittedName>
        <fullName evidence="2">Uncharacterized protein LOC105167721 isoform X1</fullName>
    </submittedName>
</protein>
<reference evidence="2" key="1">
    <citation type="submission" date="2025-08" db="UniProtKB">
        <authorList>
            <consortium name="RefSeq"/>
        </authorList>
    </citation>
    <scope>IDENTIFICATION</scope>
</reference>
<dbReference type="InParanoid" id="A0A6I9TQP4"/>
<dbReference type="GeneID" id="105167721"/>
<organism evidence="1 2">
    <name type="scientific">Sesamum indicum</name>
    <name type="common">Oriental sesame</name>
    <name type="synonym">Sesamum orientale</name>
    <dbReference type="NCBI Taxonomy" id="4182"/>
    <lineage>
        <taxon>Eukaryota</taxon>
        <taxon>Viridiplantae</taxon>
        <taxon>Streptophyta</taxon>
        <taxon>Embryophyta</taxon>
        <taxon>Tracheophyta</taxon>
        <taxon>Spermatophyta</taxon>
        <taxon>Magnoliopsida</taxon>
        <taxon>eudicotyledons</taxon>
        <taxon>Gunneridae</taxon>
        <taxon>Pentapetalae</taxon>
        <taxon>asterids</taxon>
        <taxon>lamiids</taxon>
        <taxon>Lamiales</taxon>
        <taxon>Pedaliaceae</taxon>
        <taxon>Sesamum</taxon>
    </lineage>
</organism>
<gene>
    <name evidence="2" type="primary">LOC105167721</name>
</gene>
<proteinExistence type="predicted"/>
<dbReference type="OrthoDB" id="909247at2759"/>
<name>A0A6I9TQP4_SESIN</name>
<dbReference type="InterPro" id="IPR018467">
    <property type="entry name" value="CCT_CS"/>
</dbReference>
<accession>A0A6I9TQP4</accession>
<keyword evidence="1" id="KW-1185">Reference proteome</keyword>
<dbReference type="Proteomes" id="UP000504604">
    <property type="component" value="Linkage group LG8"/>
</dbReference>
<dbReference type="Pfam" id="PF09425">
    <property type="entry name" value="Jas_motif"/>
    <property type="match status" value="1"/>
</dbReference>
<evidence type="ECO:0000313" key="1">
    <source>
        <dbReference type="Proteomes" id="UP000504604"/>
    </source>
</evidence>
<dbReference type="RefSeq" id="XP_011085842.1">
    <property type="nucleotide sequence ID" value="XM_011087540.2"/>
</dbReference>
<sequence length="233" mass="25539">MEIDFLGLNSPKYVDVERQSCKNSFTDSGNGGVETSLSLSTSSSLDSQRDILNFCERQSGNPAGTLRTLNASKTEQHSLILVSTPVFRPSPTTTTAGFLYDLNDNSTSLRNISELPVEPASLTMLYAGCPSTTVFNDALSEKADGTMYMVGNTSTRLADSARICTRKTGYTPTVAMARRATLARFLEKRLHRMNQARTSHQLMGKSLNAAYSEVFNQAITRSNKKKNKSQITL</sequence>
<dbReference type="KEGG" id="sind:105167721"/>